<dbReference type="OrthoDB" id="33879at2"/>
<organism evidence="2 3">
    <name type="scientific">Catenovulum agarivorans DS-2</name>
    <dbReference type="NCBI Taxonomy" id="1328313"/>
    <lineage>
        <taxon>Bacteria</taxon>
        <taxon>Pseudomonadati</taxon>
        <taxon>Pseudomonadota</taxon>
        <taxon>Gammaproteobacteria</taxon>
        <taxon>Alteromonadales</taxon>
        <taxon>Alteromonadaceae</taxon>
        <taxon>Catenovulum</taxon>
    </lineage>
</organism>
<accession>W7QLT6</accession>
<protein>
    <submittedName>
        <fullName evidence="2">Outer membrane protein</fullName>
    </submittedName>
</protein>
<dbReference type="Proteomes" id="UP000019276">
    <property type="component" value="Unassembled WGS sequence"/>
</dbReference>
<reference evidence="2 3" key="1">
    <citation type="journal article" date="2014" name="Genome Announc.">
        <title>Draft Genome Sequence of the Agar-Degrading Bacterium Catenovulum sp. Strain DS-2, Isolated from Intestines of Haliotis diversicolor.</title>
        <authorList>
            <person name="Shan D."/>
            <person name="Li X."/>
            <person name="Gu Z."/>
            <person name="Wei G."/>
            <person name="Gao Z."/>
            <person name="Shao Z."/>
        </authorList>
    </citation>
    <scope>NUCLEOTIDE SEQUENCE [LARGE SCALE GENOMIC DNA]</scope>
    <source>
        <strain evidence="2 3">DS-2</strain>
    </source>
</reference>
<dbReference type="STRING" id="1328313.DS2_14339"/>
<dbReference type="AlphaFoldDB" id="W7QLT6"/>
<dbReference type="RefSeq" id="WP_035015523.1">
    <property type="nucleotide sequence ID" value="NZ_ARZY01000030.1"/>
</dbReference>
<name>W7QLT6_9ALTE</name>
<sequence>MYKYLGLLTLTISLQTQAQGLVEQNETSVAHDKTYYTKDVANTRLIFPKEHKQHAEHAAAVEAYLQQQYQQTFGFALDDTLYVGLMSSHNQIANGFATPYPVNRQINYMGGAQMVDYFAATSWLDTLLLHETAHNYQTTAKNNFVSKTLHKVLGNGSLMSPIIPSIHPNIFESSFILEGNAILNESWHGNGGRLYSGLYRAMTNVHAKAGYLTPERMYNSTLNFPYAEGFYIFGSQYQHYLAEQYGLDKVNKYFKMRSRHWYWPFMVNRPMRNTLGINFNDSLFAWQQKLRQDTQDMQFAKGKRVATSKQFSPMNRQAEQIIFLTNPDAVSAPVLNQFQISTAKLQTAKTSLALGKVFAIDDSFYTVSSRRTSVWRSQQGLFNDNATIKQNSEGKIVQGYLQDGRAVYFESSQSFEQPQLYVGDKFYAQVNSSVLVHQDNLYYFVQSGRERTLFKNNQALVSFTGHYGIVVDVDEQGHVYFIANSRYGSSLYRTNRGTIERVLTADNVIDAKLVNNQILVSAIAANEYYYALETPQVSQQTPFVVNLLWDKQSLTEQQPQVAVTELPDKKITDEKTYGLLNNLRFSGAHIALGSVTEENDKGEEEIKTLYNVQAIIADPLNRTQIGLWAMRDSDYSDLIGVRISNNQSFALLGLQAYYVANNGFDDVSETQTRDSGFAAQIKIPFLHTGFWRAEIDTNYYQDYKLNEREPLSVALNISRTEHYANSWLYNEAFAVSAYATEDRESKITGGQMLLATDLANEFYLQGKIKHSQSNLQSIDPLNRLGVELQDTYEFTNPDPSKFVLPSLKGDLFAKSVSFAEVSASKVFNFSWYSLKSPFSLRREKLALAFRHYDIEQANNLVDVKINQMVVGLDFDILLMNKLNLTLGLQYIYSDDDLITEQNKFQFGFNLPL</sequence>
<keyword evidence="1" id="KW-0732">Signal</keyword>
<keyword evidence="3" id="KW-1185">Reference proteome</keyword>
<gene>
    <name evidence="2" type="ORF">DS2_14339</name>
</gene>
<dbReference type="EMBL" id="ARZY01000030">
    <property type="protein sequence ID" value="EWH09058.1"/>
    <property type="molecule type" value="Genomic_DNA"/>
</dbReference>
<evidence type="ECO:0000313" key="3">
    <source>
        <dbReference type="Proteomes" id="UP000019276"/>
    </source>
</evidence>
<evidence type="ECO:0000313" key="2">
    <source>
        <dbReference type="EMBL" id="EWH09058.1"/>
    </source>
</evidence>
<feature type="signal peptide" evidence="1">
    <location>
        <begin position="1"/>
        <end position="18"/>
    </location>
</feature>
<proteinExistence type="predicted"/>
<dbReference type="eggNOG" id="COG0729">
    <property type="taxonomic scope" value="Bacteria"/>
</dbReference>
<comment type="caution">
    <text evidence="2">The sequence shown here is derived from an EMBL/GenBank/DDBJ whole genome shotgun (WGS) entry which is preliminary data.</text>
</comment>
<feature type="chain" id="PRO_5004898231" evidence="1">
    <location>
        <begin position="19"/>
        <end position="912"/>
    </location>
</feature>
<evidence type="ECO:0000256" key="1">
    <source>
        <dbReference type="SAM" id="SignalP"/>
    </source>
</evidence>
<dbReference type="PATRIC" id="fig|1328313.3.peg.2923"/>